<sequence length="173" mass="20004">MHEDQEITFISLSTFLFHHSRSFPRRLSRELSGFSQAPWALLYRIRACKEPVPVTGPSFSSPSARYNPGPWHYNSMLVSQRYTGFGQSNCTHLANYPIFCAYITVDFPPWLLPRLRLFLFLRPFEPTIPLIFLNVAKIARINRAPKQLSPGLQIDEFARQTNQSARCFVGWKP</sequence>
<reference evidence="1" key="2">
    <citation type="submission" date="2023-05" db="EMBL/GenBank/DDBJ databases">
        <authorList>
            <consortium name="Lawrence Berkeley National Laboratory"/>
            <person name="Steindorff A."/>
            <person name="Hensen N."/>
            <person name="Bonometti L."/>
            <person name="Westerberg I."/>
            <person name="Brannstrom I.O."/>
            <person name="Guillou S."/>
            <person name="Cros-Aarteil S."/>
            <person name="Calhoun S."/>
            <person name="Haridas S."/>
            <person name="Kuo A."/>
            <person name="Mondo S."/>
            <person name="Pangilinan J."/>
            <person name="Riley R."/>
            <person name="Labutti K."/>
            <person name="Andreopoulos B."/>
            <person name="Lipzen A."/>
            <person name="Chen C."/>
            <person name="Yanf M."/>
            <person name="Daum C."/>
            <person name="Ng V."/>
            <person name="Clum A."/>
            <person name="Ohm R."/>
            <person name="Martin F."/>
            <person name="Silar P."/>
            <person name="Natvig D."/>
            <person name="Lalanne C."/>
            <person name="Gautier V."/>
            <person name="Ament-Velasquez S.L."/>
            <person name="Kruys A."/>
            <person name="Hutchinson M.I."/>
            <person name="Powell A.J."/>
            <person name="Barry K."/>
            <person name="Miller A.N."/>
            <person name="Grigoriev I.V."/>
            <person name="Debuchy R."/>
            <person name="Gladieux P."/>
            <person name="Thoren M.H."/>
            <person name="Johannesson H."/>
        </authorList>
    </citation>
    <scope>NUCLEOTIDE SEQUENCE</scope>
    <source>
        <strain evidence="1">CBS 508.74</strain>
    </source>
</reference>
<accession>A0AAN6T9L5</accession>
<gene>
    <name evidence="1" type="ORF">N656DRAFT_335436</name>
</gene>
<protein>
    <submittedName>
        <fullName evidence="1">Uncharacterized protein</fullName>
    </submittedName>
</protein>
<dbReference type="EMBL" id="MU853356">
    <property type="protein sequence ID" value="KAK4109391.1"/>
    <property type="molecule type" value="Genomic_DNA"/>
</dbReference>
<evidence type="ECO:0000313" key="2">
    <source>
        <dbReference type="Proteomes" id="UP001302812"/>
    </source>
</evidence>
<organism evidence="1 2">
    <name type="scientific">Canariomyces notabilis</name>
    <dbReference type="NCBI Taxonomy" id="2074819"/>
    <lineage>
        <taxon>Eukaryota</taxon>
        <taxon>Fungi</taxon>
        <taxon>Dikarya</taxon>
        <taxon>Ascomycota</taxon>
        <taxon>Pezizomycotina</taxon>
        <taxon>Sordariomycetes</taxon>
        <taxon>Sordariomycetidae</taxon>
        <taxon>Sordariales</taxon>
        <taxon>Chaetomiaceae</taxon>
        <taxon>Canariomyces</taxon>
    </lineage>
</organism>
<reference evidence="1" key="1">
    <citation type="journal article" date="2023" name="Mol. Phylogenet. Evol.">
        <title>Genome-scale phylogeny and comparative genomics of the fungal order Sordariales.</title>
        <authorList>
            <person name="Hensen N."/>
            <person name="Bonometti L."/>
            <person name="Westerberg I."/>
            <person name="Brannstrom I.O."/>
            <person name="Guillou S."/>
            <person name="Cros-Aarteil S."/>
            <person name="Calhoun S."/>
            <person name="Haridas S."/>
            <person name="Kuo A."/>
            <person name="Mondo S."/>
            <person name="Pangilinan J."/>
            <person name="Riley R."/>
            <person name="LaButti K."/>
            <person name="Andreopoulos B."/>
            <person name="Lipzen A."/>
            <person name="Chen C."/>
            <person name="Yan M."/>
            <person name="Daum C."/>
            <person name="Ng V."/>
            <person name="Clum A."/>
            <person name="Steindorff A."/>
            <person name="Ohm R.A."/>
            <person name="Martin F."/>
            <person name="Silar P."/>
            <person name="Natvig D.O."/>
            <person name="Lalanne C."/>
            <person name="Gautier V."/>
            <person name="Ament-Velasquez S.L."/>
            <person name="Kruys A."/>
            <person name="Hutchinson M.I."/>
            <person name="Powell A.J."/>
            <person name="Barry K."/>
            <person name="Miller A.N."/>
            <person name="Grigoriev I.V."/>
            <person name="Debuchy R."/>
            <person name="Gladieux P."/>
            <person name="Hiltunen Thoren M."/>
            <person name="Johannesson H."/>
        </authorList>
    </citation>
    <scope>NUCLEOTIDE SEQUENCE</scope>
    <source>
        <strain evidence="1">CBS 508.74</strain>
    </source>
</reference>
<name>A0AAN6T9L5_9PEZI</name>
<dbReference type="AlphaFoldDB" id="A0AAN6T9L5"/>
<keyword evidence="2" id="KW-1185">Reference proteome</keyword>
<dbReference type="Proteomes" id="UP001302812">
    <property type="component" value="Unassembled WGS sequence"/>
</dbReference>
<evidence type="ECO:0000313" key="1">
    <source>
        <dbReference type="EMBL" id="KAK4109391.1"/>
    </source>
</evidence>
<comment type="caution">
    <text evidence="1">The sequence shown here is derived from an EMBL/GenBank/DDBJ whole genome shotgun (WGS) entry which is preliminary data.</text>
</comment>
<dbReference type="RefSeq" id="XP_064666961.1">
    <property type="nucleotide sequence ID" value="XM_064809284.1"/>
</dbReference>
<proteinExistence type="predicted"/>
<dbReference type="GeneID" id="89933407"/>